<dbReference type="AlphaFoldDB" id="A0A1H8ZKZ4"/>
<keyword evidence="3" id="KW-1185">Reference proteome</keyword>
<organism evidence="2 3">
    <name type="scientific">Streptomyces radiopugnans</name>
    <dbReference type="NCBI Taxonomy" id="403935"/>
    <lineage>
        <taxon>Bacteria</taxon>
        <taxon>Bacillati</taxon>
        <taxon>Actinomycetota</taxon>
        <taxon>Actinomycetes</taxon>
        <taxon>Kitasatosporales</taxon>
        <taxon>Streptomycetaceae</taxon>
        <taxon>Streptomyces</taxon>
    </lineage>
</organism>
<evidence type="ECO:0000256" key="1">
    <source>
        <dbReference type="SAM" id="SignalP"/>
    </source>
</evidence>
<sequence length="49" mass="5297">MLAASSAILLWLIAYAALCAAQPFTPAGKARLGRRAWTALRRTARAGRR</sequence>
<dbReference type="EMBL" id="FOET01000001">
    <property type="protein sequence ID" value="SEP64933.1"/>
    <property type="molecule type" value="Genomic_DNA"/>
</dbReference>
<name>A0A1H8ZKZ4_9ACTN</name>
<protein>
    <submittedName>
        <fullName evidence="2">Uncharacterized protein</fullName>
    </submittedName>
</protein>
<accession>A0A1H8ZKZ4</accession>
<gene>
    <name evidence="2" type="ORF">SAMN05216481_101589</name>
</gene>
<dbReference type="Proteomes" id="UP000199055">
    <property type="component" value="Unassembled WGS sequence"/>
</dbReference>
<proteinExistence type="predicted"/>
<keyword evidence="1" id="KW-0732">Signal</keyword>
<dbReference type="RefSeq" id="WP_177213845.1">
    <property type="nucleotide sequence ID" value="NZ_FOET01000001.1"/>
</dbReference>
<feature type="chain" id="PRO_5038860332" evidence="1">
    <location>
        <begin position="17"/>
        <end position="49"/>
    </location>
</feature>
<evidence type="ECO:0000313" key="3">
    <source>
        <dbReference type="Proteomes" id="UP000199055"/>
    </source>
</evidence>
<feature type="signal peptide" evidence="1">
    <location>
        <begin position="1"/>
        <end position="16"/>
    </location>
</feature>
<evidence type="ECO:0000313" key="2">
    <source>
        <dbReference type="EMBL" id="SEP64933.1"/>
    </source>
</evidence>
<dbReference type="STRING" id="403935.SAMN05216481_101589"/>
<reference evidence="2 3" key="1">
    <citation type="submission" date="2016-10" db="EMBL/GenBank/DDBJ databases">
        <authorList>
            <person name="de Groot N.N."/>
        </authorList>
    </citation>
    <scope>NUCLEOTIDE SEQUENCE [LARGE SCALE GENOMIC DNA]</scope>
    <source>
        <strain evidence="2 3">CGMCC 4.3519</strain>
    </source>
</reference>